<comment type="caution">
    <text evidence="2">The sequence shown here is derived from an EMBL/GenBank/DDBJ whole genome shotgun (WGS) entry which is preliminary data.</text>
</comment>
<gene>
    <name evidence="2" type="ORF">JOD17_001035</name>
</gene>
<keyword evidence="1" id="KW-0812">Transmembrane</keyword>
<feature type="transmembrane region" description="Helical" evidence="1">
    <location>
        <begin position="133"/>
        <end position="152"/>
    </location>
</feature>
<feature type="transmembrane region" description="Helical" evidence="1">
    <location>
        <begin position="172"/>
        <end position="192"/>
    </location>
</feature>
<feature type="transmembrane region" description="Helical" evidence="1">
    <location>
        <begin position="12"/>
        <end position="37"/>
    </location>
</feature>
<feature type="transmembrane region" description="Helical" evidence="1">
    <location>
        <begin position="212"/>
        <end position="230"/>
    </location>
</feature>
<feature type="transmembrane region" description="Helical" evidence="1">
    <location>
        <begin position="95"/>
        <end position="121"/>
    </location>
</feature>
<dbReference type="Proteomes" id="UP000741863">
    <property type="component" value="Unassembled WGS sequence"/>
</dbReference>
<keyword evidence="1" id="KW-0472">Membrane</keyword>
<evidence type="ECO:0000313" key="3">
    <source>
        <dbReference type="Proteomes" id="UP000741863"/>
    </source>
</evidence>
<organism evidence="2 3">
    <name type="scientific">Geomicrobium sediminis</name>
    <dbReference type="NCBI Taxonomy" id="1347788"/>
    <lineage>
        <taxon>Bacteria</taxon>
        <taxon>Bacillati</taxon>
        <taxon>Bacillota</taxon>
        <taxon>Bacilli</taxon>
        <taxon>Bacillales</taxon>
        <taxon>Geomicrobium</taxon>
    </lineage>
</organism>
<evidence type="ECO:0000313" key="2">
    <source>
        <dbReference type="EMBL" id="MBM7631943.1"/>
    </source>
</evidence>
<keyword evidence="3" id="KW-1185">Reference proteome</keyword>
<name>A0ABS2P956_9BACL</name>
<dbReference type="EMBL" id="JAFBEC010000002">
    <property type="protein sequence ID" value="MBM7631943.1"/>
    <property type="molecule type" value="Genomic_DNA"/>
</dbReference>
<keyword evidence="1" id="KW-1133">Transmembrane helix</keyword>
<accession>A0ABS2P956</accession>
<protein>
    <submittedName>
        <fullName evidence="2">Magnesium-transporting ATPase (P-type)</fullName>
    </submittedName>
</protein>
<sequence length="244" mass="27743">MKQVWQLAWFEMRHISVLSIILFSILVPVVGVSISVLQEDLPIGFDVIFLLMIVFYSAIMTLSNSSYKTNEQTGLIQTSLYRYTRRLPILERKLFYSRVVANIARVMILAVLLFSVIVWFTNNRQLDFGTLQHVAFVLIWFSIALSSIAIVLNEGSEKSFQKYYKGTWKKGYVQQFVFLIAYGLVQLIVYSFTGTTVSSLQATATFASSEPFLAIGFATLFSTLIIVIVLKCGVRELRKRGVDE</sequence>
<evidence type="ECO:0000256" key="1">
    <source>
        <dbReference type="SAM" id="Phobius"/>
    </source>
</evidence>
<reference evidence="2 3" key="1">
    <citation type="submission" date="2021-01" db="EMBL/GenBank/DDBJ databases">
        <title>Genomic Encyclopedia of Type Strains, Phase IV (KMG-IV): sequencing the most valuable type-strain genomes for metagenomic binning, comparative biology and taxonomic classification.</title>
        <authorList>
            <person name="Goeker M."/>
        </authorList>
    </citation>
    <scope>NUCLEOTIDE SEQUENCE [LARGE SCALE GENOMIC DNA]</scope>
    <source>
        <strain evidence="2 3">DSM 25540</strain>
    </source>
</reference>
<feature type="transmembrane region" description="Helical" evidence="1">
    <location>
        <begin position="43"/>
        <end position="62"/>
    </location>
</feature>
<proteinExistence type="predicted"/>